<name>A0A7V8VFV5_9BACT</name>
<dbReference type="InterPro" id="IPR003489">
    <property type="entry name" value="RHF/RaiA"/>
</dbReference>
<organism evidence="2 3">
    <name type="scientific">Thermogemmata fonticola</name>
    <dbReference type="NCBI Taxonomy" id="2755323"/>
    <lineage>
        <taxon>Bacteria</taxon>
        <taxon>Pseudomonadati</taxon>
        <taxon>Planctomycetota</taxon>
        <taxon>Planctomycetia</taxon>
        <taxon>Gemmatales</taxon>
        <taxon>Gemmataceae</taxon>
        <taxon>Thermogemmata</taxon>
    </lineage>
</organism>
<evidence type="ECO:0000313" key="3">
    <source>
        <dbReference type="Proteomes" id="UP000542342"/>
    </source>
</evidence>
<reference evidence="2 3" key="1">
    <citation type="submission" date="2020-07" db="EMBL/GenBank/DDBJ databases">
        <title>Thermogemmata thermophila gen. nov., sp. nov., a novel moderate thermophilic planctomycete from a Kamchatka hot spring.</title>
        <authorList>
            <person name="Elcheninov A.G."/>
            <person name="Podosokorskaya O.A."/>
            <person name="Kovaleva O.L."/>
            <person name="Novikov A."/>
            <person name="Bonch-Osmolovskaya E.A."/>
            <person name="Toshchakov S.V."/>
            <person name="Kublanov I.V."/>
        </authorList>
    </citation>
    <scope>NUCLEOTIDE SEQUENCE [LARGE SCALE GENOMIC DNA]</scope>
    <source>
        <strain evidence="2 3">2918</strain>
    </source>
</reference>
<feature type="region of interest" description="Disordered" evidence="1">
    <location>
        <begin position="1"/>
        <end position="22"/>
    </location>
</feature>
<keyword evidence="3" id="KW-1185">Reference proteome</keyword>
<dbReference type="Gene3D" id="3.30.160.100">
    <property type="entry name" value="Ribosome hibernation promotion factor-like"/>
    <property type="match status" value="1"/>
</dbReference>
<proteinExistence type="predicted"/>
<accession>A0A7V8VFV5</accession>
<dbReference type="EMBL" id="JACEFB010000012">
    <property type="protein sequence ID" value="MBA2227278.1"/>
    <property type="molecule type" value="Genomic_DNA"/>
</dbReference>
<evidence type="ECO:0000256" key="1">
    <source>
        <dbReference type="SAM" id="MobiDB-lite"/>
    </source>
</evidence>
<dbReference type="InterPro" id="IPR013324">
    <property type="entry name" value="RNA_pol_sigma_r3/r4-like"/>
</dbReference>
<dbReference type="SUPFAM" id="SSF88659">
    <property type="entry name" value="Sigma3 and sigma4 domains of RNA polymerase sigma factors"/>
    <property type="match status" value="1"/>
</dbReference>
<sequence>MSSESNLTAYPVPTQTTPDSQEGLTEFPWKLVCKGMEVAEDFIPRVRKRIGTLEKHLQSFDPEAVHLYIHIEKIPKTEKYEVKMVLSLPEHLLKSEKRHAQVEVAVGEATKALVRQLEALKARLRGEPLWKRKARRAKLRFATTPQAADQGPATVAEATARHYAQYAAELHHFVQRQLSSSGISDHKVADYLEAVQNQRSAPLSRRLAQLSDKARSFHIALQKLHADTPVPSPAHSGETISPPNSTLISHFDHILAHTDALVREVFDLYYIAGFELEDIAHITERPQREVEQAWQTIQHLLREAVRREALSPVTRR</sequence>
<dbReference type="Pfam" id="PF02482">
    <property type="entry name" value="Ribosomal_S30AE"/>
    <property type="match status" value="1"/>
</dbReference>
<evidence type="ECO:0000313" key="2">
    <source>
        <dbReference type="EMBL" id="MBA2227278.1"/>
    </source>
</evidence>
<protein>
    <submittedName>
        <fullName evidence="2">HPF/RaiA family ribosome-associated protein</fullName>
    </submittedName>
</protein>
<dbReference type="InterPro" id="IPR036567">
    <property type="entry name" value="RHF-like"/>
</dbReference>
<gene>
    <name evidence="2" type="ORF">H0921_14035</name>
</gene>
<dbReference type="Proteomes" id="UP000542342">
    <property type="component" value="Unassembled WGS sequence"/>
</dbReference>
<comment type="caution">
    <text evidence="2">The sequence shown here is derived from an EMBL/GenBank/DDBJ whole genome shotgun (WGS) entry which is preliminary data.</text>
</comment>
<dbReference type="AlphaFoldDB" id="A0A7V8VFV5"/>
<dbReference type="RefSeq" id="WP_194539141.1">
    <property type="nucleotide sequence ID" value="NZ_JACEFB010000012.1"/>
</dbReference>
<dbReference type="SUPFAM" id="SSF69754">
    <property type="entry name" value="Ribosome binding protein Y (YfiA homologue)"/>
    <property type="match status" value="1"/>
</dbReference>